<feature type="transmembrane region" description="Helical" evidence="6">
    <location>
        <begin position="138"/>
        <end position="161"/>
    </location>
</feature>
<dbReference type="EMBL" id="JBHLZU010000012">
    <property type="protein sequence ID" value="MFB9905487.1"/>
    <property type="molecule type" value="Genomic_DNA"/>
</dbReference>
<dbReference type="Proteomes" id="UP001589693">
    <property type="component" value="Unassembled WGS sequence"/>
</dbReference>
<evidence type="ECO:0000256" key="2">
    <source>
        <dbReference type="ARBA" id="ARBA00022475"/>
    </source>
</evidence>
<dbReference type="Pfam" id="PF09678">
    <property type="entry name" value="Caa3_CtaG"/>
    <property type="match status" value="1"/>
</dbReference>
<gene>
    <name evidence="7" type="ORF">ACFFQA_16250</name>
</gene>
<evidence type="ECO:0000256" key="5">
    <source>
        <dbReference type="ARBA" id="ARBA00023136"/>
    </source>
</evidence>
<evidence type="ECO:0000256" key="3">
    <source>
        <dbReference type="ARBA" id="ARBA00022692"/>
    </source>
</evidence>
<feature type="transmembrane region" description="Helical" evidence="6">
    <location>
        <begin position="249"/>
        <end position="272"/>
    </location>
</feature>
<feature type="transmembrane region" description="Helical" evidence="6">
    <location>
        <begin position="23"/>
        <end position="46"/>
    </location>
</feature>
<sequence length="322" mass="35132">MTLLPLLSDNQNLPPLTLVRAAGVWKVAPVALALVAVLAAAHLWAVRRVRLRGERWPAARTIAFHSGLATHLVATSSFLGVYAHTLFWARAAQVIISLMVTPLLIAIGAPVTLLLAVVPATTARVLRRVGRGTAAKALTFPLLITAALAVPLAALYLTPLYEWTIRRPYVDEPLLLVIAASGFVYYWTRLRADPTPRDDPHLVSFAISLTEAIVDGVVGLVLWFGPLVAGDYYQALHRGWGPDVQLDQILGAGIIWIGGDLAGLPFVAALLLRWMRADERHARDVDRHLDAEEETARQAASPSVGALWWETDPVLRDRYRGG</sequence>
<evidence type="ECO:0000313" key="7">
    <source>
        <dbReference type="EMBL" id="MFB9905487.1"/>
    </source>
</evidence>
<feature type="transmembrane region" description="Helical" evidence="6">
    <location>
        <begin position="202"/>
        <end position="229"/>
    </location>
</feature>
<proteinExistence type="predicted"/>
<keyword evidence="2" id="KW-1003">Cell membrane</keyword>
<organism evidence="7 8">
    <name type="scientific">Allokutzneria oryzae</name>
    <dbReference type="NCBI Taxonomy" id="1378989"/>
    <lineage>
        <taxon>Bacteria</taxon>
        <taxon>Bacillati</taxon>
        <taxon>Actinomycetota</taxon>
        <taxon>Actinomycetes</taxon>
        <taxon>Pseudonocardiales</taxon>
        <taxon>Pseudonocardiaceae</taxon>
        <taxon>Allokutzneria</taxon>
    </lineage>
</organism>
<evidence type="ECO:0000313" key="8">
    <source>
        <dbReference type="Proteomes" id="UP001589693"/>
    </source>
</evidence>
<keyword evidence="5 6" id="KW-0472">Membrane</keyword>
<accession>A0ABV5ZX56</accession>
<feature type="transmembrane region" description="Helical" evidence="6">
    <location>
        <begin position="67"/>
        <end position="89"/>
    </location>
</feature>
<comment type="caution">
    <text evidence="7">The sequence shown here is derived from an EMBL/GenBank/DDBJ whole genome shotgun (WGS) entry which is preliminary data.</text>
</comment>
<name>A0ABV5ZX56_9PSEU</name>
<keyword evidence="3 6" id="KW-0812">Transmembrane</keyword>
<keyword evidence="8" id="KW-1185">Reference proteome</keyword>
<feature type="transmembrane region" description="Helical" evidence="6">
    <location>
        <begin position="173"/>
        <end position="190"/>
    </location>
</feature>
<protein>
    <submittedName>
        <fullName evidence="7">Cytochrome c oxidase assembly protein</fullName>
    </submittedName>
</protein>
<evidence type="ECO:0000256" key="4">
    <source>
        <dbReference type="ARBA" id="ARBA00022989"/>
    </source>
</evidence>
<reference evidence="7 8" key="1">
    <citation type="submission" date="2024-09" db="EMBL/GenBank/DDBJ databases">
        <authorList>
            <person name="Sun Q."/>
            <person name="Mori K."/>
        </authorList>
    </citation>
    <scope>NUCLEOTIDE SEQUENCE [LARGE SCALE GENOMIC DNA]</scope>
    <source>
        <strain evidence="7 8">TBRC 7907</strain>
    </source>
</reference>
<dbReference type="InterPro" id="IPR019108">
    <property type="entry name" value="Caa3_assmbl_CtaG-rel"/>
</dbReference>
<feature type="transmembrane region" description="Helical" evidence="6">
    <location>
        <begin position="95"/>
        <end position="118"/>
    </location>
</feature>
<evidence type="ECO:0000256" key="6">
    <source>
        <dbReference type="SAM" id="Phobius"/>
    </source>
</evidence>
<evidence type="ECO:0000256" key="1">
    <source>
        <dbReference type="ARBA" id="ARBA00004651"/>
    </source>
</evidence>
<dbReference type="RefSeq" id="WP_377852786.1">
    <property type="nucleotide sequence ID" value="NZ_JBHLZU010000012.1"/>
</dbReference>
<keyword evidence="4 6" id="KW-1133">Transmembrane helix</keyword>
<comment type="subcellular location">
    <subcellularLocation>
        <location evidence="1">Cell membrane</location>
        <topology evidence="1">Multi-pass membrane protein</topology>
    </subcellularLocation>
</comment>